<keyword evidence="1" id="KW-0472">Membrane</keyword>
<dbReference type="AlphaFoldDB" id="A0A0C5VBT7"/>
<dbReference type="HOGENOM" id="CLU_3234260_0_0_6"/>
<keyword evidence="3" id="KW-1185">Reference proteome</keyword>
<evidence type="ECO:0000313" key="2">
    <source>
        <dbReference type="EMBL" id="AJQ96785.1"/>
    </source>
</evidence>
<sequence length="43" mass="5453">MCKKTVFLLWFFYRRLEDSCMRIIDFCFFNNHVVIFFMWSLFG</sequence>
<proteinExistence type="predicted"/>
<keyword evidence="1" id="KW-0812">Transmembrane</keyword>
<name>A0A0C5VBT7_9GAMM</name>
<organism evidence="2 3">
    <name type="scientific">Gynuella sunshinyii YC6258</name>
    <dbReference type="NCBI Taxonomy" id="1445510"/>
    <lineage>
        <taxon>Bacteria</taxon>
        <taxon>Pseudomonadati</taxon>
        <taxon>Pseudomonadota</taxon>
        <taxon>Gammaproteobacteria</taxon>
        <taxon>Oceanospirillales</taxon>
        <taxon>Saccharospirillaceae</taxon>
        <taxon>Gynuella</taxon>
    </lineage>
</organism>
<evidence type="ECO:0000313" key="3">
    <source>
        <dbReference type="Proteomes" id="UP000032266"/>
    </source>
</evidence>
<protein>
    <submittedName>
        <fullName evidence="2">Uncharacterized protein</fullName>
    </submittedName>
</protein>
<dbReference type="EMBL" id="CP007142">
    <property type="protein sequence ID" value="AJQ96785.1"/>
    <property type="molecule type" value="Genomic_DNA"/>
</dbReference>
<gene>
    <name evidence="2" type="ORF">YC6258_04753</name>
</gene>
<accession>A0A0C5VBT7</accession>
<reference evidence="2 3" key="1">
    <citation type="submission" date="2014-01" db="EMBL/GenBank/DDBJ databases">
        <title>Full genme sequencing of cellulolytic bacterium Gynuella sunshinyii YC6258T gen. nov., sp. nov.</title>
        <authorList>
            <person name="Khan H."/>
            <person name="Chung E.J."/>
            <person name="Chung Y.R."/>
        </authorList>
    </citation>
    <scope>NUCLEOTIDE SEQUENCE [LARGE SCALE GENOMIC DNA]</scope>
    <source>
        <strain evidence="2 3">YC6258</strain>
    </source>
</reference>
<evidence type="ECO:0000256" key="1">
    <source>
        <dbReference type="SAM" id="Phobius"/>
    </source>
</evidence>
<dbReference type="KEGG" id="gsn:YC6258_04753"/>
<dbReference type="Proteomes" id="UP000032266">
    <property type="component" value="Chromosome"/>
</dbReference>
<feature type="transmembrane region" description="Helical" evidence="1">
    <location>
        <begin position="21"/>
        <end position="42"/>
    </location>
</feature>
<keyword evidence="1" id="KW-1133">Transmembrane helix</keyword>